<feature type="region of interest" description="Disordered" evidence="1">
    <location>
        <begin position="209"/>
        <end position="359"/>
    </location>
</feature>
<feature type="signal peptide" evidence="2">
    <location>
        <begin position="1"/>
        <end position="22"/>
    </location>
</feature>
<comment type="caution">
    <text evidence="3">The sequence shown here is derived from an EMBL/GenBank/DDBJ whole genome shotgun (WGS) entry which is preliminary data.</text>
</comment>
<feature type="compositionally biased region" description="Low complexity" evidence="1">
    <location>
        <begin position="219"/>
        <end position="267"/>
    </location>
</feature>
<evidence type="ECO:0000313" key="4">
    <source>
        <dbReference type="Proteomes" id="UP000249056"/>
    </source>
</evidence>
<evidence type="ECO:0000313" key="3">
    <source>
        <dbReference type="EMBL" id="RAL62156.1"/>
    </source>
</evidence>
<keyword evidence="2" id="KW-0732">Signal</keyword>
<keyword evidence="4" id="KW-1185">Reference proteome</keyword>
<organism evidence="3 4">
    <name type="scientific">Monilinia fructigena</name>
    <dbReference type="NCBI Taxonomy" id="38457"/>
    <lineage>
        <taxon>Eukaryota</taxon>
        <taxon>Fungi</taxon>
        <taxon>Dikarya</taxon>
        <taxon>Ascomycota</taxon>
        <taxon>Pezizomycotina</taxon>
        <taxon>Leotiomycetes</taxon>
        <taxon>Helotiales</taxon>
        <taxon>Sclerotiniaceae</taxon>
        <taxon>Monilinia</taxon>
    </lineage>
</organism>
<dbReference type="OrthoDB" id="3560097at2759"/>
<protein>
    <submittedName>
        <fullName evidence="3">Uncharacterized protein</fullName>
    </submittedName>
</protein>
<dbReference type="Proteomes" id="UP000249056">
    <property type="component" value="Unassembled WGS sequence"/>
</dbReference>
<dbReference type="AlphaFoldDB" id="A0A395IPY6"/>
<evidence type="ECO:0000256" key="1">
    <source>
        <dbReference type="SAM" id="MobiDB-lite"/>
    </source>
</evidence>
<dbReference type="EMBL" id="QKRW01000026">
    <property type="protein sequence ID" value="RAL62156.1"/>
    <property type="molecule type" value="Genomic_DNA"/>
</dbReference>
<proteinExistence type="predicted"/>
<feature type="compositionally biased region" description="Basic residues" evidence="1">
    <location>
        <begin position="323"/>
        <end position="334"/>
    </location>
</feature>
<accession>A0A395IPY6</accession>
<evidence type="ECO:0000256" key="2">
    <source>
        <dbReference type="SAM" id="SignalP"/>
    </source>
</evidence>
<feature type="chain" id="PRO_5017456072" evidence="2">
    <location>
        <begin position="23"/>
        <end position="359"/>
    </location>
</feature>
<name>A0A395IPY6_9HELO</name>
<reference evidence="3 4" key="1">
    <citation type="submission" date="2018-06" db="EMBL/GenBank/DDBJ databases">
        <title>Genome Sequence of the Brown Rot Fungal Pathogen Monilinia fructigena.</title>
        <authorList>
            <person name="Landi L."/>
            <person name="De Miccolis Angelini R.M."/>
            <person name="Pollastro S."/>
            <person name="Abate D."/>
            <person name="Faretra F."/>
            <person name="Romanazzi G."/>
        </authorList>
    </citation>
    <scope>NUCLEOTIDE SEQUENCE [LARGE SCALE GENOMIC DNA]</scope>
    <source>
        <strain evidence="3 4">Mfrg269</strain>
    </source>
</reference>
<feature type="region of interest" description="Disordered" evidence="1">
    <location>
        <begin position="138"/>
        <end position="158"/>
    </location>
</feature>
<gene>
    <name evidence="3" type="ORF">DID88_002640</name>
</gene>
<sequence>MHITIGEAAALFFIALPSFISALPVNSGSNVEQLVPLNSRDVEVLVPITPGHSKRDFEERHIEKLIPISPSHPKRDSRDVELLVPITGRDIETLIPITSGHSKRDIETLTIPPVEQLDPGSISPDAIATVEKRKTIPAVEQSDAGSISPTDIHGNDKRQEYAHTKTIIATVMETVTGGIGIPGYPATAVSDTTSQHISTVSHPPYTVTAIITANPPPSTKISATTPSKPTTPKTEPHNTESPSSKPHPTSSPTIKSSPSESTQQPSTAEPQHDKNLHHSNSQQTQKLGVQTSSLSPPPSPAAHSKPQTEKAAALSFPETLLHTYHRARASKPRVRFASAKAKATETDKDKSKKRGGQTF</sequence>
<feature type="compositionally biased region" description="Polar residues" evidence="1">
    <location>
        <begin position="278"/>
        <end position="291"/>
    </location>
</feature>